<keyword evidence="1" id="KW-0676">Redox-active center</keyword>
<reference evidence="3 4" key="1">
    <citation type="submission" date="2019-04" db="EMBL/GenBank/DDBJ databases">
        <title>Pedobacter sp. RP-1-16 sp. nov., isolated from Arctic soil.</title>
        <authorList>
            <person name="Dahal R.H."/>
            <person name="Kim D.-U."/>
        </authorList>
    </citation>
    <scope>NUCLEOTIDE SEQUENCE [LARGE SCALE GENOMIC DNA]</scope>
    <source>
        <strain evidence="3 4">RP-1-16</strain>
    </source>
</reference>
<dbReference type="InterPro" id="IPR011990">
    <property type="entry name" value="TPR-like_helical_dom_sf"/>
</dbReference>
<dbReference type="PROSITE" id="PS00194">
    <property type="entry name" value="THIOREDOXIN_1"/>
    <property type="match status" value="1"/>
</dbReference>
<dbReference type="GO" id="GO:0006950">
    <property type="term" value="P:response to stress"/>
    <property type="evidence" value="ECO:0007669"/>
    <property type="project" value="UniProtKB-ARBA"/>
</dbReference>
<dbReference type="PANTHER" id="PTHR42852:SF13">
    <property type="entry name" value="PROTEIN DIPZ"/>
    <property type="match status" value="1"/>
</dbReference>
<name>A0A4U1G695_9SPHI</name>
<dbReference type="RefSeq" id="WP_136881012.1">
    <property type="nucleotide sequence ID" value="NZ_SWDX01000006.1"/>
</dbReference>
<dbReference type="PANTHER" id="PTHR42852">
    <property type="entry name" value="THIOL:DISULFIDE INTERCHANGE PROTEIN DSBE"/>
    <property type="match status" value="1"/>
</dbReference>
<organism evidence="3 4">
    <name type="scientific">Pedobacter hiemivivus</name>
    <dbReference type="NCBI Taxonomy" id="2530454"/>
    <lineage>
        <taxon>Bacteria</taxon>
        <taxon>Pseudomonadati</taxon>
        <taxon>Bacteroidota</taxon>
        <taxon>Sphingobacteriia</taxon>
        <taxon>Sphingobacteriales</taxon>
        <taxon>Sphingobacteriaceae</taxon>
        <taxon>Pedobacter</taxon>
    </lineage>
</organism>
<evidence type="ECO:0000259" key="2">
    <source>
        <dbReference type="PROSITE" id="PS51352"/>
    </source>
</evidence>
<dbReference type="InterPro" id="IPR017937">
    <property type="entry name" value="Thioredoxin_CS"/>
</dbReference>
<dbReference type="InterPro" id="IPR036249">
    <property type="entry name" value="Thioredoxin-like_sf"/>
</dbReference>
<dbReference type="Gene3D" id="1.25.40.10">
    <property type="entry name" value="Tetratricopeptide repeat domain"/>
    <property type="match status" value="1"/>
</dbReference>
<feature type="domain" description="Thioredoxin" evidence="2">
    <location>
        <begin position="315"/>
        <end position="497"/>
    </location>
</feature>
<dbReference type="InterPro" id="IPR050553">
    <property type="entry name" value="Thioredoxin_ResA/DsbE_sf"/>
</dbReference>
<dbReference type="Gene3D" id="3.40.30.10">
    <property type="entry name" value="Glutaredoxin"/>
    <property type="match status" value="1"/>
</dbReference>
<dbReference type="SUPFAM" id="SSF48452">
    <property type="entry name" value="TPR-like"/>
    <property type="match status" value="1"/>
</dbReference>
<dbReference type="GO" id="GO:0016209">
    <property type="term" value="F:antioxidant activity"/>
    <property type="evidence" value="ECO:0007669"/>
    <property type="project" value="InterPro"/>
</dbReference>
<protein>
    <submittedName>
        <fullName evidence="3">TlpA family protein disulfide reductase</fullName>
    </submittedName>
</protein>
<sequence length="501" mass="56085">MKTNVKYVALALLIILLNIWQPAFSQEIKKLKANVEAAPDSLKTHQSYIKAMGINNPELEKQYKVWMDKYPKSAMVPYSIAKAYLDEESPKAKPYLLKAVAIDPKFTEAWGGLWSDGERWGDFKLSAGYLAKAAASDPSNPTYAFYYASSFSNTNEAKWRDMSLDVARRFPAHERGAQALYWLATKSKKTADKLKYYELLHNSYAPEKFNWSASGMSGYFEILLAEDPQKAVALAQEMAKDEKSEKKQSSALVLQAEIVAKARMLMDQKNGAEALAVLNQLKLSKYSSFKTDLVLLKAKANELSGNTKAAYDSLIVTFAKTPAVALKTTITDYGIKLGKNEIVIDADIWRHLEAVSQVATPFNGLKRYLTPGAASLADYKGKVVLLTYWFPGCGPCRAEFPHFENVVKKFKGQDLEYLGINVVSKQNDYVIPFMKNSGYSFTPLEDVEGQVKGNLDNRNAAPMNFLIDRDGRLIFSNFRTEADSEEDLELMIEMLLTGKKG</sequence>
<accession>A0A4U1G695</accession>
<dbReference type="InterPro" id="IPR013766">
    <property type="entry name" value="Thioredoxin_domain"/>
</dbReference>
<dbReference type="EMBL" id="SWDX01000006">
    <property type="protein sequence ID" value="TKC59138.1"/>
    <property type="molecule type" value="Genomic_DNA"/>
</dbReference>
<gene>
    <name evidence="3" type="ORF">FBD94_16525</name>
</gene>
<comment type="caution">
    <text evidence="3">The sequence shown here is derived from an EMBL/GenBank/DDBJ whole genome shotgun (WGS) entry which is preliminary data.</text>
</comment>
<dbReference type="Pfam" id="PF00578">
    <property type="entry name" value="AhpC-TSA"/>
    <property type="match status" value="1"/>
</dbReference>
<dbReference type="AlphaFoldDB" id="A0A4U1G695"/>
<dbReference type="SUPFAM" id="SSF52833">
    <property type="entry name" value="Thioredoxin-like"/>
    <property type="match status" value="1"/>
</dbReference>
<proteinExistence type="predicted"/>
<dbReference type="InterPro" id="IPR000866">
    <property type="entry name" value="AhpC/TSA"/>
</dbReference>
<dbReference type="PROSITE" id="PS51352">
    <property type="entry name" value="THIOREDOXIN_2"/>
    <property type="match status" value="1"/>
</dbReference>
<evidence type="ECO:0000313" key="4">
    <source>
        <dbReference type="Proteomes" id="UP000309594"/>
    </source>
</evidence>
<dbReference type="GO" id="GO:0016491">
    <property type="term" value="F:oxidoreductase activity"/>
    <property type="evidence" value="ECO:0007669"/>
    <property type="project" value="InterPro"/>
</dbReference>
<dbReference type="CDD" id="cd02966">
    <property type="entry name" value="TlpA_like_family"/>
    <property type="match status" value="1"/>
</dbReference>
<evidence type="ECO:0000313" key="3">
    <source>
        <dbReference type="EMBL" id="TKC59138.1"/>
    </source>
</evidence>
<evidence type="ECO:0000256" key="1">
    <source>
        <dbReference type="ARBA" id="ARBA00023284"/>
    </source>
</evidence>
<dbReference type="Proteomes" id="UP000309594">
    <property type="component" value="Unassembled WGS sequence"/>
</dbReference>